<sequence>MQAIEFEATAVNHTIHLPDSVPDGVNLRVLVLLDEIAAPHNTDLKTLLAGITEGLTDEDLTRPYDVGREL</sequence>
<evidence type="ECO:0000313" key="2">
    <source>
        <dbReference type="EMBL" id="POZ52808.1"/>
    </source>
</evidence>
<dbReference type="Proteomes" id="UP000197019">
    <property type="component" value="Chromosome"/>
</dbReference>
<dbReference type="AlphaFoldDB" id="A0A1Z4C0L6"/>
<accession>A0A1Z4C0L6</accession>
<dbReference type="OrthoDB" id="5772557at2"/>
<keyword evidence="3" id="KW-1185">Reference proteome</keyword>
<evidence type="ECO:0000313" key="4">
    <source>
        <dbReference type="Proteomes" id="UP000237423"/>
    </source>
</evidence>
<name>A0A1Z4C0L6_9GAMM</name>
<reference evidence="2 4" key="2">
    <citation type="submission" date="2017-11" db="EMBL/GenBank/DDBJ databases">
        <title>Draft Genome Sequence of Methylobacter psychrotolerans Sph1T, an Obligate Methanotroph from Low-Temperature Environments.</title>
        <authorList>
            <person name="Oshkin I.Y."/>
            <person name="Miroshnikov K."/>
            <person name="Belova S.E."/>
            <person name="Korzhenkov A."/>
            <person name="Toshchakov S.V."/>
            <person name="Dedysh S.N."/>
        </authorList>
    </citation>
    <scope>NUCLEOTIDE SEQUENCE [LARGE SCALE GENOMIC DNA]</scope>
    <source>
        <strain evidence="2 4">Sph1</strain>
    </source>
</reference>
<dbReference type="EMBL" id="PGFZ01000002">
    <property type="protein sequence ID" value="POZ52808.1"/>
    <property type="molecule type" value="Genomic_DNA"/>
</dbReference>
<reference evidence="1 3" key="1">
    <citation type="submission" date="2017-06" db="EMBL/GenBank/DDBJ databases">
        <title>Genome Sequencing of the methanotroph Methylovulum psychrotolerants str. HV10-M2 isolated from a high-altitude environment.</title>
        <authorList>
            <person name="Mateos-Rivera A."/>
        </authorList>
    </citation>
    <scope>NUCLEOTIDE SEQUENCE [LARGE SCALE GENOMIC DNA]</scope>
    <source>
        <strain evidence="1 3">HV10_M2</strain>
    </source>
</reference>
<evidence type="ECO:0000313" key="1">
    <source>
        <dbReference type="EMBL" id="ASF47039.1"/>
    </source>
</evidence>
<proteinExistence type="predicted"/>
<dbReference type="EMBL" id="CP022129">
    <property type="protein sequence ID" value="ASF47039.1"/>
    <property type="molecule type" value="Genomic_DNA"/>
</dbReference>
<dbReference type="Proteomes" id="UP000237423">
    <property type="component" value="Unassembled WGS sequence"/>
</dbReference>
<dbReference type="RefSeq" id="WP_088619911.1">
    <property type="nucleotide sequence ID" value="NZ_CP022129.1"/>
</dbReference>
<protein>
    <submittedName>
        <fullName evidence="1">Uncharacterized protein</fullName>
    </submittedName>
</protein>
<organism evidence="1 3">
    <name type="scientific">Methylovulum psychrotolerans</name>
    <dbReference type="NCBI Taxonomy" id="1704499"/>
    <lineage>
        <taxon>Bacteria</taxon>
        <taxon>Pseudomonadati</taxon>
        <taxon>Pseudomonadota</taxon>
        <taxon>Gammaproteobacteria</taxon>
        <taxon>Methylococcales</taxon>
        <taxon>Methylococcaceae</taxon>
        <taxon>Methylovulum</taxon>
    </lineage>
</organism>
<gene>
    <name evidence="2" type="ORF">AADEFJLK_01415</name>
    <name evidence="1" type="ORF">CEK71_13685</name>
</gene>
<dbReference type="KEGG" id="mpsy:CEK71_13685"/>
<evidence type="ECO:0000313" key="3">
    <source>
        <dbReference type="Proteomes" id="UP000197019"/>
    </source>
</evidence>